<evidence type="ECO:0000313" key="4">
    <source>
        <dbReference type="Proteomes" id="UP001304895"/>
    </source>
</evidence>
<gene>
    <name evidence="3" type="ORF">BT67DRAFT_30969</name>
</gene>
<dbReference type="AlphaFoldDB" id="A0AAN6UU30"/>
<accession>A0AAN6UU30</accession>
<comment type="caution">
    <text evidence="3">The sequence shown here is derived from an EMBL/GenBank/DDBJ whole genome shotgun (WGS) entry which is preliminary data.</text>
</comment>
<sequence>MGRPAAPSPSHPAPVLMASTPPTLSSIKVESGDNPRNGISSAAVMAERGFQSHSQSHITPALAARRSPSEHRSPSQRRETPSVTKGPIENAHGFLHCSVQSPPASLSESILKENRNLHQRITALQRIEQDLLYDNQELARRLTSNHKRHETRRRQWKEELLNREKVYEARIKDLESRLARQEEQLMRISLDRSREMVLSDNNIVSWLLAKGNTWRAWAEDFAHCGQNLVQSGLHPSQLRELCEGVKHFVQLTENGELPDILLNPASSDGVQTAQALLHGMLANFMTSEILGSPFWVFDVISRELALESPSTQRHNFTTQVESLMDLATCTLNSTVGCPRIARAQLPGTPLAESRDLRKLPRSARSPDLSTTATTGLLDQYLPTRQEMEGLYHVLSNVRGGADNARAWRSSVMKAFCEGGMSTEVDNAVAENTRVLAKARHKYAMRLKDVFLKSPARFLLQDEDTADIEKLERRLLREIDAALRFSCQLWCGRDTPRVSGLGQFPDTTFRSAQNYMVLCQEQTPLSGQPTTPAPIVRGNALSGYHDGYPVIMVAQPAVEAVSVTHAKGGTKIWAKARVLVAAPLPPRSQPAAQDSTSQDAS</sequence>
<feature type="compositionally biased region" description="Pro residues" evidence="2">
    <location>
        <begin position="1"/>
        <end position="12"/>
    </location>
</feature>
<protein>
    <submittedName>
        <fullName evidence="3">Uncharacterized protein</fullName>
    </submittedName>
</protein>
<evidence type="ECO:0000256" key="2">
    <source>
        <dbReference type="SAM" id="MobiDB-lite"/>
    </source>
</evidence>
<name>A0AAN6UU30_9PEZI</name>
<evidence type="ECO:0000256" key="1">
    <source>
        <dbReference type="SAM" id="Coils"/>
    </source>
</evidence>
<dbReference type="EMBL" id="MU853401">
    <property type="protein sequence ID" value="KAK4139019.1"/>
    <property type="molecule type" value="Genomic_DNA"/>
</dbReference>
<feature type="coiled-coil region" evidence="1">
    <location>
        <begin position="139"/>
        <end position="191"/>
    </location>
</feature>
<reference evidence="3" key="1">
    <citation type="journal article" date="2023" name="Mol. Phylogenet. Evol.">
        <title>Genome-scale phylogeny and comparative genomics of the fungal order Sordariales.</title>
        <authorList>
            <person name="Hensen N."/>
            <person name="Bonometti L."/>
            <person name="Westerberg I."/>
            <person name="Brannstrom I.O."/>
            <person name="Guillou S."/>
            <person name="Cros-Aarteil S."/>
            <person name="Calhoun S."/>
            <person name="Haridas S."/>
            <person name="Kuo A."/>
            <person name="Mondo S."/>
            <person name="Pangilinan J."/>
            <person name="Riley R."/>
            <person name="LaButti K."/>
            <person name="Andreopoulos B."/>
            <person name="Lipzen A."/>
            <person name="Chen C."/>
            <person name="Yan M."/>
            <person name="Daum C."/>
            <person name="Ng V."/>
            <person name="Clum A."/>
            <person name="Steindorff A."/>
            <person name="Ohm R.A."/>
            <person name="Martin F."/>
            <person name="Silar P."/>
            <person name="Natvig D.O."/>
            <person name="Lalanne C."/>
            <person name="Gautier V."/>
            <person name="Ament-Velasquez S.L."/>
            <person name="Kruys A."/>
            <person name="Hutchinson M.I."/>
            <person name="Powell A.J."/>
            <person name="Barry K."/>
            <person name="Miller A.N."/>
            <person name="Grigoriev I.V."/>
            <person name="Debuchy R."/>
            <person name="Gladieux P."/>
            <person name="Hiltunen Thoren M."/>
            <person name="Johannesson H."/>
        </authorList>
    </citation>
    <scope>NUCLEOTIDE SEQUENCE</scope>
    <source>
        <strain evidence="3">CBS 123565</strain>
    </source>
</reference>
<proteinExistence type="predicted"/>
<evidence type="ECO:0000313" key="3">
    <source>
        <dbReference type="EMBL" id="KAK4139019.1"/>
    </source>
</evidence>
<keyword evidence="1" id="KW-0175">Coiled coil</keyword>
<reference evidence="3" key="2">
    <citation type="submission" date="2023-05" db="EMBL/GenBank/DDBJ databases">
        <authorList>
            <consortium name="Lawrence Berkeley National Laboratory"/>
            <person name="Steindorff A."/>
            <person name="Hensen N."/>
            <person name="Bonometti L."/>
            <person name="Westerberg I."/>
            <person name="Brannstrom I.O."/>
            <person name="Guillou S."/>
            <person name="Cros-Aarteil S."/>
            <person name="Calhoun S."/>
            <person name="Haridas S."/>
            <person name="Kuo A."/>
            <person name="Mondo S."/>
            <person name="Pangilinan J."/>
            <person name="Riley R."/>
            <person name="Labutti K."/>
            <person name="Andreopoulos B."/>
            <person name="Lipzen A."/>
            <person name="Chen C."/>
            <person name="Yanf M."/>
            <person name="Daum C."/>
            <person name="Ng V."/>
            <person name="Clum A."/>
            <person name="Ohm R."/>
            <person name="Martin F."/>
            <person name="Silar P."/>
            <person name="Natvig D."/>
            <person name="Lalanne C."/>
            <person name="Gautier V."/>
            <person name="Ament-Velasquez S.L."/>
            <person name="Kruys A."/>
            <person name="Hutchinson M.I."/>
            <person name="Powell A.J."/>
            <person name="Barry K."/>
            <person name="Miller A.N."/>
            <person name="Grigoriev I.V."/>
            <person name="Debuchy R."/>
            <person name="Gladieux P."/>
            <person name="Thoren M.H."/>
            <person name="Johannesson H."/>
        </authorList>
    </citation>
    <scope>NUCLEOTIDE SEQUENCE</scope>
    <source>
        <strain evidence="3">CBS 123565</strain>
    </source>
</reference>
<organism evidence="3 4">
    <name type="scientific">Trichocladium antarcticum</name>
    <dbReference type="NCBI Taxonomy" id="1450529"/>
    <lineage>
        <taxon>Eukaryota</taxon>
        <taxon>Fungi</taxon>
        <taxon>Dikarya</taxon>
        <taxon>Ascomycota</taxon>
        <taxon>Pezizomycotina</taxon>
        <taxon>Sordariomycetes</taxon>
        <taxon>Sordariomycetidae</taxon>
        <taxon>Sordariales</taxon>
        <taxon>Chaetomiaceae</taxon>
        <taxon>Trichocladium</taxon>
    </lineage>
</organism>
<keyword evidence="4" id="KW-1185">Reference proteome</keyword>
<feature type="compositionally biased region" description="Basic and acidic residues" evidence="2">
    <location>
        <begin position="67"/>
        <end position="80"/>
    </location>
</feature>
<dbReference type="Proteomes" id="UP001304895">
    <property type="component" value="Unassembled WGS sequence"/>
</dbReference>
<feature type="region of interest" description="Disordered" evidence="2">
    <location>
        <begin position="1"/>
        <end position="89"/>
    </location>
</feature>